<keyword evidence="5" id="KW-1185">Reference proteome</keyword>
<feature type="domain" description="Response regulatory" evidence="3">
    <location>
        <begin position="3"/>
        <end position="119"/>
    </location>
</feature>
<dbReference type="EMBL" id="LJCR01000298">
    <property type="protein sequence ID" value="KPV53263.1"/>
    <property type="molecule type" value="Genomic_DNA"/>
</dbReference>
<evidence type="ECO:0000313" key="4">
    <source>
        <dbReference type="EMBL" id="KPV53263.1"/>
    </source>
</evidence>
<dbReference type="InterPro" id="IPR011006">
    <property type="entry name" value="CheY-like_superfamily"/>
</dbReference>
<evidence type="ECO:0000256" key="1">
    <source>
        <dbReference type="ARBA" id="ARBA00022553"/>
    </source>
</evidence>
<sequence length="124" mass="13667">MPKILIVEDEIMNRDMLARRLAWEGYVVAIAASGEGALSTVRDEAPNLILMDLGLPGLSGWEAARILKNDPATAHIPIIALSAFAFAEDRTRALEAGCDDFEIKPILFKRLLLKIDQLLLGRLQ</sequence>
<reference evidence="4 5" key="1">
    <citation type="submission" date="2015-09" db="EMBL/GenBank/DDBJ databases">
        <title>Draft genome sequence of Kouleothrix aurantiaca JCM 19913.</title>
        <authorList>
            <person name="Hemp J."/>
        </authorList>
    </citation>
    <scope>NUCLEOTIDE SEQUENCE [LARGE SCALE GENOMIC DNA]</scope>
    <source>
        <strain evidence="4 5">COM-B</strain>
    </source>
</reference>
<dbReference type="SMART" id="SM00448">
    <property type="entry name" value="REC"/>
    <property type="match status" value="1"/>
</dbReference>
<organism evidence="4 5">
    <name type="scientific">Kouleothrix aurantiaca</name>
    <dbReference type="NCBI Taxonomy" id="186479"/>
    <lineage>
        <taxon>Bacteria</taxon>
        <taxon>Bacillati</taxon>
        <taxon>Chloroflexota</taxon>
        <taxon>Chloroflexia</taxon>
        <taxon>Chloroflexales</taxon>
        <taxon>Roseiflexineae</taxon>
        <taxon>Roseiflexaceae</taxon>
        <taxon>Kouleothrix</taxon>
    </lineage>
</organism>
<dbReference type="Proteomes" id="UP000050509">
    <property type="component" value="Unassembled WGS sequence"/>
</dbReference>
<evidence type="ECO:0000313" key="5">
    <source>
        <dbReference type="Proteomes" id="UP000050509"/>
    </source>
</evidence>
<dbReference type="PANTHER" id="PTHR44591:SF23">
    <property type="entry name" value="CHEY SUBFAMILY"/>
    <property type="match status" value="1"/>
</dbReference>
<dbReference type="PANTHER" id="PTHR44591">
    <property type="entry name" value="STRESS RESPONSE REGULATOR PROTEIN 1"/>
    <property type="match status" value="1"/>
</dbReference>
<dbReference type="GO" id="GO:0000160">
    <property type="term" value="P:phosphorelay signal transduction system"/>
    <property type="evidence" value="ECO:0007669"/>
    <property type="project" value="InterPro"/>
</dbReference>
<keyword evidence="1 2" id="KW-0597">Phosphoprotein</keyword>
<name>A0A0P9DIL6_9CHLR</name>
<dbReference type="SUPFAM" id="SSF52172">
    <property type="entry name" value="CheY-like"/>
    <property type="match status" value="1"/>
</dbReference>
<evidence type="ECO:0000259" key="3">
    <source>
        <dbReference type="PROSITE" id="PS50110"/>
    </source>
</evidence>
<feature type="modified residue" description="4-aspartylphosphate" evidence="2">
    <location>
        <position position="52"/>
    </location>
</feature>
<proteinExistence type="predicted"/>
<dbReference type="InterPro" id="IPR050595">
    <property type="entry name" value="Bact_response_regulator"/>
</dbReference>
<comment type="caution">
    <text evidence="4">The sequence shown here is derived from an EMBL/GenBank/DDBJ whole genome shotgun (WGS) entry which is preliminary data.</text>
</comment>
<dbReference type="InterPro" id="IPR001789">
    <property type="entry name" value="Sig_transdc_resp-reg_receiver"/>
</dbReference>
<accession>A0A0P9DIL6</accession>
<dbReference type="Pfam" id="PF00072">
    <property type="entry name" value="Response_reg"/>
    <property type="match status" value="1"/>
</dbReference>
<evidence type="ECO:0000256" key="2">
    <source>
        <dbReference type="PROSITE-ProRule" id="PRU00169"/>
    </source>
</evidence>
<dbReference type="Gene3D" id="3.40.50.2300">
    <property type="match status" value="1"/>
</dbReference>
<gene>
    <name evidence="4" type="ORF">SE17_10630</name>
</gene>
<protein>
    <submittedName>
        <fullName evidence="4">Chemotaxis protein CheY</fullName>
    </submittedName>
</protein>
<dbReference type="PROSITE" id="PS50110">
    <property type="entry name" value="RESPONSE_REGULATORY"/>
    <property type="match status" value="1"/>
</dbReference>
<dbReference type="AlphaFoldDB" id="A0A0P9DIL6"/>